<accession>A0A7X9LFE6</accession>
<name>A0A7X9LFE6_STRRT</name>
<dbReference type="SMART" id="SM00530">
    <property type="entry name" value="HTH_XRE"/>
    <property type="match status" value="1"/>
</dbReference>
<gene>
    <name evidence="2" type="ORF">HHO37_09420</name>
</gene>
<dbReference type="AlphaFoldDB" id="A0A7X9LFE6"/>
<dbReference type="Gene3D" id="1.10.260.40">
    <property type="entry name" value="lambda repressor-like DNA-binding domains"/>
    <property type="match status" value="1"/>
</dbReference>
<evidence type="ECO:0000313" key="3">
    <source>
        <dbReference type="Proteomes" id="UP000532121"/>
    </source>
</evidence>
<protein>
    <submittedName>
        <fullName evidence="2">Helix-turn-helix transcriptional regulator</fullName>
    </submittedName>
</protein>
<dbReference type="RefSeq" id="WP_193523984.1">
    <property type="nucleotide sequence ID" value="NZ_JABASA010000025.1"/>
</dbReference>
<dbReference type="EMBL" id="JABASA010000025">
    <property type="protein sequence ID" value="NMD49874.1"/>
    <property type="molecule type" value="Genomic_DNA"/>
</dbReference>
<organism evidence="2 3">
    <name type="scientific">Streptococcus ratti</name>
    <dbReference type="NCBI Taxonomy" id="1341"/>
    <lineage>
        <taxon>Bacteria</taxon>
        <taxon>Bacillati</taxon>
        <taxon>Bacillota</taxon>
        <taxon>Bacilli</taxon>
        <taxon>Lactobacillales</taxon>
        <taxon>Streptococcaceae</taxon>
        <taxon>Streptococcus</taxon>
    </lineage>
</organism>
<dbReference type="InterPro" id="IPR010982">
    <property type="entry name" value="Lambda_DNA-bd_dom_sf"/>
</dbReference>
<reference evidence="2 3" key="1">
    <citation type="submission" date="2020-04" db="EMBL/GenBank/DDBJ databases">
        <title>MicrobeNet Type strains.</title>
        <authorList>
            <person name="Nicholson A.C."/>
        </authorList>
    </citation>
    <scope>NUCLEOTIDE SEQUENCE [LARGE SCALE GENOMIC DNA]</scope>
    <source>
        <strain evidence="2 3">DSM 22768</strain>
    </source>
</reference>
<dbReference type="Proteomes" id="UP000532121">
    <property type="component" value="Unassembled WGS sequence"/>
</dbReference>
<dbReference type="SUPFAM" id="SSF47413">
    <property type="entry name" value="lambda repressor-like DNA-binding domains"/>
    <property type="match status" value="1"/>
</dbReference>
<dbReference type="CDD" id="cd00093">
    <property type="entry name" value="HTH_XRE"/>
    <property type="match status" value="1"/>
</dbReference>
<sequence length="87" mass="9760">MKGDVTVEKLTLRALRVNYSLSPKEVADCLGIEQQTLLKYEEDSSDIPIHLANALADYYGINLDSVFLGPESDLKQKFKDSKLKNIT</sequence>
<dbReference type="GO" id="GO:0003677">
    <property type="term" value="F:DNA binding"/>
    <property type="evidence" value="ECO:0007669"/>
    <property type="project" value="InterPro"/>
</dbReference>
<dbReference type="InterPro" id="IPR001387">
    <property type="entry name" value="Cro/C1-type_HTH"/>
</dbReference>
<dbReference type="Pfam" id="PF12844">
    <property type="entry name" value="HTH_19"/>
    <property type="match status" value="1"/>
</dbReference>
<proteinExistence type="predicted"/>
<evidence type="ECO:0000259" key="1">
    <source>
        <dbReference type="PROSITE" id="PS50943"/>
    </source>
</evidence>
<dbReference type="PROSITE" id="PS50943">
    <property type="entry name" value="HTH_CROC1"/>
    <property type="match status" value="1"/>
</dbReference>
<evidence type="ECO:0000313" key="2">
    <source>
        <dbReference type="EMBL" id="NMD49874.1"/>
    </source>
</evidence>
<feature type="domain" description="HTH cro/C1-type" evidence="1">
    <location>
        <begin position="12"/>
        <end position="66"/>
    </location>
</feature>
<comment type="caution">
    <text evidence="2">The sequence shown here is derived from an EMBL/GenBank/DDBJ whole genome shotgun (WGS) entry which is preliminary data.</text>
</comment>